<evidence type="ECO:0000259" key="7">
    <source>
        <dbReference type="Pfam" id="PF22770"/>
    </source>
</evidence>
<evidence type="ECO:0000259" key="5">
    <source>
        <dbReference type="Pfam" id="PF06978"/>
    </source>
</evidence>
<evidence type="ECO:0000313" key="9">
    <source>
        <dbReference type="Proteomes" id="UP000008063"/>
    </source>
</evidence>
<proteinExistence type="predicted"/>
<dbReference type="PANTHER" id="PTHR22731:SF3">
    <property type="entry name" value="RIBONUCLEASES P_MRP PROTEIN SUBUNIT POP1"/>
    <property type="match status" value="1"/>
</dbReference>
<dbReference type="GO" id="GO:0000172">
    <property type="term" value="C:ribonuclease MRP complex"/>
    <property type="evidence" value="ECO:0007669"/>
    <property type="project" value="InterPro"/>
</dbReference>
<dbReference type="OMA" id="KALSPMC"/>
<feature type="region of interest" description="Disordered" evidence="4">
    <location>
        <begin position="492"/>
        <end position="516"/>
    </location>
</feature>
<dbReference type="InterPro" id="IPR012590">
    <property type="entry name" value="POPLD_dom"/>
</dbReference>
<dbReference type="GO" id="GO:0001682">
    <property type="term" value="P:tRNA 5'-leader removal"/>
    <property type="evidence" value="ECO:0007669"/>
    <property type="project" value="InterPro"/>
</dbReference>
<evidence type="ECO:0000256" key="4">
    <source>
        <dbReference type="SAM" id="MobiDB-lite"/>
    </source>
</evidence>
<dbReference type="InParanoid" id="F8Q100"/>
<feature type="domain" description="POP1 C-terminal" evidence="7">
    <location>
        <begin position="652"/>
        <end position="706"/>
    </location>
</feature>
<evidence type="ECO:0000256" key="2">
    <source>
        <dbReference type="ARBA" id="ARBA00022694"/>
    </source>
</evidence>
<dbReference type="PANTHER" id="PTHR22731">
    <property type="entry name" value="RIBONUCLEASES P/MRP PROTEIN SUBUNIT POP1"/>
    <property type="match status" value="1"/>
</dbReference>
<dbReference type="Pfam" id="PF22770">
    <property type="entry name" value="POP1_C"/>
    <property type="match status" value="1"/>
</dbReference>
<sequence length="720" mass="81218">MKGLPTVLDVEKFTEARAFEIDAMQTAMKNASASSTHRAWQMLPRHLRRRAASHDVRRVPLRLREKARAEMDPVRRKALGRSIPKRGKGKQISRTEAFLKRQRDKTWLETHIWHAKRMKMENLWGYRLAVQPTEKSFRPSHRAAVHGSILHDASYYSLIEIKGSEVIIKSLLEMCCDPQGPGIKRCMTGARVLDSHIYKPGRYPFDLIAPVTVLWMPTPPSAGDRVVWVRCHPAVHDTIFTALQTSASLSLQSAKQQDQSKHYEIEIADLRGQVNVFEIMGPKSSQVIKGALSPANDDKREEFKKFWSSLTDLQTTASLPRGMVVGFKVLDPRLKFPPKNARPQSNESGLPTSSPDFSFPTSILAQSQIWDEEKRNGLKKPRYKKKDLDERRSKNLVPGQGLNPLRQDDRIPVLLIQRSIENTASSNSALHGWTLILPAGWAMPFLSSLIFTGTRVAGQRERKTQAFEAGTAYFPRDYPFTDFYEQFAEERADEEKGSWERKPPAKRPNFEKLQTKSPWKPDWDVVLGIANSSRSTSDMVPTQRENNAPAGDADRHVIPWLLPVLAEINRLRAKRFLDALGPSTRAEDLWKGALVSVKLNMRRKGAPSDLAIIYRIEDAEAKQLMDVTTKKTRMIEHDPSTEIEISQATPSPASVIGYVTSGNFSLSRGHSFAIGAVPVAQFFNLQQQAQRLGMHQSTLVKVRNREGTVCCVGNLDLLEG</sequence>
<reference evidence="9" key="1">
    <citation type="journal article" date="2011" name="Science">
        <title>The plant cell wall-decomposing machinery underlies the functional diversity of forest fungi.</title>
        <authorList>
            <person name="Eastwood D.C."/>
            <person name="Floudas D."/>
            <person name="Binder M."/>
            <person name="Majcherczyk A."/>
            <person name="Schneider P."/>
            <person name="Aerts A."/>
            <person name="Asiegbu F.O."/>
            <person name="Baker S.E."/>
            <person name="Barry K."/>
            <person name="Bendiksby M."/>
            <person name="Blumentritt M."/>
            <person name="Coutinho P.M."/>
            <person name="Cullen D."/>
            <person name="de Vries R.P."/>
            <person name="Gathman A."/>
            <person name="Goodell B."/>
            <person name="Henrissat B."/>
            <person name="Ihrmark K."/>
            <person name="Kauserud H."/>
            <person name="Kohler A."/>
            <person name="LaButti K."/>
            <person name="Lapidus A."/>
            <person name="Lavin J.L."/>
            <person name="Lee Y.-H."/>
            <person name="Lindquist E."/>
            <person name="Lilly W."/>
            <person name="Lucas S."/>
            <person name="Morin E."/>
            <person name="Murat C."/>
            <person name="Oguiza J.A."/>
            <person name="Park J."/>
            <person name="Pisabarro A.G."/>
            <person name="Riley R."/>
            <person name="Rosling A."/>
            <person name="Salamov A."/>
            <person name="Schmidt O."/>
            <person name="Schmutz J."/>
            <person name="Skrede I."/>
            <person name="Stenlid J."/>
            <person name="Wiebenga A."/>
            <person name="Xie X."/>
            <person name="Kuees U."/>
            <person name="Hibbett D.S."/>
            <person name="Hoffmeister D."/>
            <person name="Hoegberg N."/>
            <person name="Martin F."/>
            <person name="Grigoriev I.V."/>
            <person name="Watkinson S.C."/>
        </authorList>
    </citation>
    <scope>NUCLEOTIDE SEQUENCE [LARGE SCALE GENOMIC DNA]</scope>
    <source>
        <strain evidence="9">strain S7.3</strain>
    </source>
</reference>
<organism evidence="9">
    <name type="scientific">Serpula lacrymans var. lacrymans (strain S7.3)</name>
    <name type="common">Dry rot fungus</name>
    <dbReference type="NCBI Taxonomy" id="936435"/>
    <lineage>
        <taxon>Eukaryota</taxon>
        <taxon>Fungi</taxon>
        <taxon>Dikarya</taxon>
        <taxon>Basidiomycota</taxon>
        <taxon>Agaricomycotina</taxon>
        <taxon>Agaricomycetes</taxon>
        <taxon>Agaricomycetidae</taxon>
        <taxon>Boletales</taxon>
        <taxon>Coniophorineae</taxon>
        <taxon>Serpulaceae</taxon>
        <taxon>Serpula</taxon>
    </lineage>
</organism>
<dbReference type="Pfam" id="PF06978">
    <property type="entry name" value="POP1_N"/>
    <property type="match status" value="2"/>
</dbReference>
<dbReference type="EMBL" id="GL945481">
    <property type="protein sequence ID" value="EGN97978.1"/>
    <property type="molecule type" value="Genomic_DNA"/>
</dbReference>
<dbReference type="HOGENOM" id="CLU_007205_2_0_1"/>
<feature type="region of interest" description="Disordered" evidence="4">
    <location>
        <begin position="335"/>
        <end position="356"/>
    </location>
</feature>
<keyword evidence="9" id="KW-1185">Reference proteome</keyword>
<dbReference type="InterPro" id="IPR055079">
    <property type="entry name" value="POP1_C"/>
</dbReference>
<name>F8Q100_SERL3</name>
<dbReference type="InterPro" id="IPR039182">
    <property type="entry name" value="Pop1"/>
</dbReference>
<dbReference type="InterPro" id="IPR027266">
    <property type="entry name" value="TrmE/GcvT-like"/>
</dbReference>
<keyword evidence="3" id="KW-0539">Nucleus</keyword>
<dbReference type="FunCoup" id="F8Q100">
    <property type="interactions" value="408"/>
</dbReference>
<comment type="subcellular location">
    <subcellularLocation>
        <location evidence="1">Nucleus</location>
    </subcellularLocation>
</comment>
<evidence type="ECO:0000313" key="8">
    <source>
        <dbReference type="EMBL" id="EGN97978.1"/>
    </source>
</evidence>
<evidence type="ECO:0000256" key="3">
    <source>
        <dbReference type="ARBA" id="ARBA00023242"/>
    </source>
</evidence>
<feature type="region of interest" description="Disordered" evidence="4">
    <location>
        <begin position="375"/>
        <end position="403"/>
    </location>
</feature>
<evidence type="ECO:0000259" key="6">
    <source>
        <dbReference type="Pfam" id="PF08170"/>
    </source>
</evidence>
<feature type="domain" description="Pop1 N-terminal" evidence="5">
    <location>
        <begin position="93"/>
        <end position="163"/>
    </location>
</feature>
<dbReference type="STRING" id="936435.F8Q100"/>
<dbReference type="InterPro" id="IPR009723">
    <property type="entry name" value="Pop1_N"/>
</dbReference>
<feature type="domain" description="POPLD" evidence="6">
    <location>
        <begin position="432"/>
        <end position="523"/>
    </location>
</feature>
<gene>
    <name evidence="8" type="ORF">SERLA73DRAFT_109263</name>
</gene>
<protein>
    <recommendedName>
        <fullName evidence="10">POP1-domain-containing protein</fullName>
    </recommendedName>
</protein>
<evidence type="ECO:0008006" key="10">
    <source>
        <dbReference type="Google" id="ProtNLM"/>
    </source>
</evidence>
<dbReference type="AlphaFoldDB" id="F8Q100"/>
<dbReference type="Proteomes" id="UP000008063">
    <property type="component" value="Unassembled WGS sequence"/>
</dbReference>
<accession>F8Q100</accession>
<dbReference type="GO" id="GO:0005655">
    <property type="term" value="C:nucleolar ribonuclease P complex"/>
    <property type="evidence" value="ECO:0007669"/>
    <property type="project" value="InterPro"/>
</dbReference>
<evidence type="ECO:0000256" key="1">
    <source>
        <dbReference type="ARBA" id="ARBA00004123"/>
    </source>
</evidence>
<keyword evidence="2" id="KW-0819">tRNA processing</keyword>
<dbReference type="OrthoDB" id="442863at2759"/>
<dbReference type="Gene3D" id="3.30.1360.120">
    <property type="entry name" value="Probable tRNA modification gtpase trme, domain 1"/>
    <property type="match status" value="1"/>
</dbReference>
<feature type="domain" description="Pop1 N-terminal" evidence="5">
    <location>
        <begin position="13"/>
        <end position="75"/>
    </location>
</feature>
<dbReference type="Pfam" id="PF08170">
    <property type="entry name" value="POPLD"/>
    <property type="match status" value="1"/>
</dbReference>
<dbReference type="SUPFAM" id="SSF103025">
    <property type="entry name" value="Folate-binding domain"/>
    <property type="match status" value="1"/>
</dbReference>